<dbReference type="EMBL" id="JAGGLB010000013">
    <property type="protein sequence ID" value="MBP1992404.1"/>
    <property type="molecule type" value="Genomic_DNA"/>
</dbReference>
<sequence>MEAKGLPERAEPFNMEGVRIQLKFVLSEISHIETYRGFQAC</sequence>
<evidence type="ECO:0000313" key="1">
    <source>
        <dbReference type="EMBL" id="MBP1992404.1"/>
    </source>
</evidence>
<protein>
    <submittedName>
        <fullName evidence="1">Uncharacterized protein</fullName>
    </submittedName>
</protein>
<keyword evidence="2" id="KW-1185">Reference proteome</keyword>
<comment type="caution">
    <text evidence="1">The sequence shown here is derived from an EMBL/GenBank/DDBJ whole genome shotgun (WGS) entry which is preliminary data.</text>
</comment>
<gene>
    <name evidence="1" type="ORF">J2Z66_004012</name>
</gene>
<dbReference type="Proteomes" id="UP001519287">
    <property type="component" value="Unassembled WGS sequence"/>
</dbReference>
<reference evidence="1 2" key="1">
    <citation type="submission" date="2021-03" db="EMBL/GenBank/DDBJ databases">
        <title>Genomic Encyclopedia of Type Strains, Phase IV (KMG-IV): sequencing the most valuable type-strain genomes for metagenomic binning, comparative biology and taxonomic classification.</title>
        <authorList>
            <person name="Goeker M."/>
        </authorList>
    </citation>
    <scope>NUCLEOTIDE SEQUENCE [LARGE SCALE GENOMIC DNA]</scope>
    <source>
        <strain evidence="1 2">DSM 26048</strain>
    </source>
</reference>
<evidence type="ECO:0000313" key="2">
    <source>
        <dbReference type="Proteomes" id="UP001519287"/>
    </source>
</evidence>
<proteinExistence type="predicted"/>
<accession>A0ABS4IXU5</accession>
<name>A0ABS4IXU5_9BACL</name>
<organism evidence="1 2">
    <name type="scientific">Paenibacillus eucommiae</name>
    <dbReference type="NCBI Taxonomy" id="1355755"/>
    <lineage>
        <taxon>Bacteria</taxon>
        <taxon>Bacillati</taxon>
        <taxon>Bacillota</taxon>
        <taxon>Bacilli</taxon>
        <taxon>Bacillales</taxon>
        <taxon>Paenibacillaceae</taxon>
        <taxon>Paenibacillus</taxon>
    </lineage>
</organism>